<dbReference type="Pfam" id="PF09982">
    <property type="entry name" value="LpxR"/>
    <property type="match status" value="1"/>
</dbReference>
<evidence type="ECO:0000313" key="2">
    <source>
        <dbReference type="EMBL" id="QTH64580.1"/>
    </source>
</evidence>
<dbReference type="InterPro" id="IPR018707">
    <property type="entry name" value="LpxR"/>
</dbReference>
<dbReference type="Gene3D" id="2.40.128.140">
    <property type="entry name" value="Outer membrane protein"/>
    <property type="match status" value="1"/>
</dbReference>
<accession>A0A975DCE8</accession>
<evidence type="ECO:0000256" key="1">
    <source>
        <dbReference type="SAM" id="SignalP"/>
    </source>
</evidence>
<dbReference type="AlphaFoldDB" id="A0A975DCE8"/>
<dbReference type="InterPro" id="IPR037107">
    <property type="entry name" value="Put_OMP_sf"/>
</dbReference>
<proteinExistence type="predicted"/>
<feature type="chain" id="PRO_5037271348" evidence="1">
    <location>
        <begin position="22"/>
        <end position="369"/>
    </location>
</feature>
<dbReference type="KEGG" id="psym:J1N51_03670"/>
<name>A0A975DCE8_9GAMM</name>
<organism evidence="2 3">
    <name type="scientific">Psychrosphaera ytuae</name>
    <dbReference type="NCBI Taxonomy" id="2820710"/>
    <lineage>
        <taxon>Bacteria</taxon>
        <taxon>Pseudomonadati</taxon>
        <taxon>Pseudomonadota</taxon>
        <taxon>Gammaproteobacteria</taxon>
        <taxon>Alteromonadales</taxon>
        <taxon>Pseudoalteromonadaceae</taxon>
        <taxon>Psychrosphaera</taxon>
    </lineage>
</organism>
<sequence length="369" mass="41333">MKIQQFVSLLLLIVFSSSSYAEKCSAVKNKIKHGHSVFWDADTFRFENDMFDILGNNDDQNYTYGASWGWGNCKAQAHPLYAEWATDFLSFDSVMFHKRAHHFEIALTNFTPDELRSETPVLNDRPYASLLSATSTLYAVNQSDESISYGASFTYGLLGLPLGGALQATWHDVLRNTFDNKEPYDPKGWDNQIGNGGELTAKIEYSVHKKFGNFGTSNSELVGYSSLNLGYYTMASFGFLWNSNQEYINYAYDAFVLANPMGSNNKMMGVQPLKKSFSWADTNIFFGLQATAVGYNALLQCQGKGVGSQHCLASDDVSPVLGEFTIGALIPFDDYNIIISWHGRTSEHKMEGPYERTHSWGGITFNWNN</sequence>
<dbReference type="EMBL" id="CP072110">
    <property type="protein sequence ID" value="QTH64580.1"/>
    <property type="molecule type" value="Genomic_DNA"/>
</dbReference>
<evidence type="ECO:0000313" key="3">
    <source>
        <dbReference type="Proteomes" id="UP000682739"/>
    </source>
</evidence>
<gene>
    <name evidence="2" type="ORF">J1N51_03670</name>
</gene>
<dbReference type="RefSeq" id="WP_208832634.1">
    <property type="nucleotide sequence ID" value="NZ_CP072110.1"/>
</dbReference>
<reference evidence="2" key="1">
    <citation type="submission" date="2021-03" db="EMBL/GenBank/DDBJ databases">
        <title>Description of Psychrosphaera ytuae sp. nov. isolated from deep sea sediment of South China Sea.</title>
        <authorList>
            <person name="Zhang J."/>
            <person name="Xu X.-D."/>
        </authorList>
    </citation>
    <scope>NUCLEOTIDE SEQUENCE</scope>
    <source>
        <strain evidence="2">MTZ26</strain>
    </source>
</reference>
<feature type="signal peptide" evidence="1">
    <location>
        <begin position="1"/>
        <end position="21"/>
    </location>
</feature>
<dbReference type="Proteomes" id="UP000682739">
    <property type="component" value="Chromosome"/>
</dbReference>
<keyword evidence="1" id="KW-0732">Signal</keyword>
<keyword evidence="3" id="KW-1185">Reference proteome</keyword>
<protein>
    <submittedName>
        <fullName evidence="2">DUF2219 family protein</fullName>
    </submittedName>
</protein>